<comment type="caution">
    <text evidence="5">The sequence shown here is derived from an EMBL/GenBank/DDBJ whole genome shotgun (WGS) entry which is preliminary data.</text>
</comment>
<dbReference type="Pfam" id="PF12833">
    <property type="entry name" value="HTH_18"/>
    <property type="match status" value="1"/>
</dbReference>
<dbReference type="SMART" id="SM00342">
    <property type="entry name" value="HTH_ARAC"/>
    <property type="match status" value="1"/>
</dbReference>
<keyword evidence="6" id="KW-1185">Reference proteome</keyword>
<dbReference type="Gene3D" id="1.10.10.60">
    <property type="entry name" value="Homeodomain-like"/>
    <property type="match status" value="2"/>
</dbReference>
<evidence type="ECO:0000256" key="3">
    <source>
        <dbReference type="ARBA" id="ARBA00023163"/>
    </source>
</evidence>
<dbReference type="SUPFAM" id="SSF51215">
    <property type="entry name" value="Regulatory protein AraC"/>
    <property type="match status" value="1"/>
</dbReference>
<dbReference type="InterPro" id="IPR018062">
    <property type="entry name" value="HTH_AraC-typ_CS"/>
</dbReference>
<dbReference type="Proteomes" id="UP001267290">
    <property type="component" value="Unassembled WGS sequence"/>
</dbReference>
<dbReference type="InterPro" id="IPR009057">
    <property type="entry name" value="Homeodomain-like_sf"/>
</dbReference>
<dbReference type="InterPro" id="IPR003313">
    <property type="entry name" value="AraC-bd"/>
</dbReference>
<evidence type="ECO:0000256" key="2">
    <source>
        <dbReference type="ARBA" id="ARBA00023125"/>
    </source>
</evidence>
<dbReference type="SUPFAM" id="SSF46689">
    <property type="entry name" value="Homeodomain-like"/>
    <property type="match status" value="2"/>
</dbReference>
<name>A0ABU1NTJ3_9BACL</name>
<dbReference type="Pfam" id="PF02311">
    <property type="entry name" value="AraC_binding"/>
    <property type="match status" value="1"/>
</dbReference>
<accession>A0ABU1NTJ3</accession>
<keyword evidence="2" id="KW-0238">DNA-binding</keyword>
<keyword evidence="3" id="KW-0804">Transcription</keyword>
<protein>
    <submittedName>
        <fullName evidence="5">AraC-like DNA-binding protein</fullName>
    </submittedName>
</protein>
<dbReference type="PANTHER" id="PTHR43280:SF28">
    <property type="entry name" value="HTH-TYPE TRANSCRIPTIONAL ACTIVATOR RHAS"/>
    <property type="match status" value="1"/>
</dbReference>
<organism evidence="5 6">
    <name type="scientific">Paenibacillus qinlingensis</name>
    <dbReference type="NCBI Taxonomy" id="1837343"/>
    <lineage>
        <taxon>Bacteria</taxon>
        <taxon>Bacillati</taxon>
        <taxon>Bacillota</taxon>
        <taxon>Bacilli</taxon>
        <taxon>Bacillales</taxon>
        <taxon>Paenibacillaceae</taxon>
        <taxon>Paenibacillus</taxon>
    </lineage>
</organism>
<dbReference type="PROSITE" id="PS00041">
    <property type="entry name" value="HTH_ARAC_FAMILY_1"/>
    <property type="match status" value="1"/>
</dbReference>
<dbReference type="InterPro" id="IPR018060">
    <property type="entry name" value="HTH_AraC"/>
</dbReference>
<reference evidence="5 6" key="1">
    <citation type="submission" date="2023-07" db="EMBL/GenBank/DDBJ databases">
        <title>Sorghum-associated microbial communities from plants grown in Nebraska, USA.</title>
        <authorList>
            <person name="Schachtman D."/>
        </authorList>
    </citation>
    <scope>NUCLEOTIDE SEQUENCE [LARGE SCALE GENOMIC DNA]</scope>
    <source>
        <strain evidence="5 6">CC258</strain>
    </source>
</reference>
<evidence type="ECO:0000256" key="1">
    <source>
        <dbReference type="ARBA" id="ARBA00023015"/>
    </source>
</evidence>
<dbReference type="InterPro" id="IPR037923">
    <property type="entry name" value="HTH-like"/>
</dbReference>
<keyword evidence="1" id="KW-0805">Transcription regulation</keyword>
<dbReference type="RefSeq" id="WP_310225844.1">
    <property type="nucleotide sequence ID" value="NZ_JAVDSB010000002.1"/>
</dbReference>
<evidence type="ECO:0000313" key="5">
    <source>
        <dbReference type="EMBL" id="MDR6550763.1"/>
    </source>
</evidence>
<gene>
    <name evidence="5" type="ORF">J2736_001950</name>
</gene>
<dbReference type="PROSITE" id="PS01124">
    <property type="entry name" value="HTH_ARAC_FAMILY_2"/>
    <property type="match status" value="1"/>
</dbReference>
<feature type="domain" description="HTH araC/xylS-type" evidence="4">
    <location>
        <begin position="186"/>
        <end position="284"/>
    </location>
</feature>
<evidence type="ECO:0000313" key="6">
    <source>
        <dbReference type="Proteomes" id="UP001267290"/>
    </source>
</evidence>
<dbReference type="EMBL" id="JAVDSB010000002">
    <property type="protein sequence ID" value="MDR6550763.1"/>
    <property type="molecule type" value="Genomic_DNA"/>
</dbReference>
<sequence length="287" mass="34001">MICVALSVPPIPVMVTINKVKLPQSYHHPDRVFTLYDIILVRSGTLYVTEDNVPYEIGENQMLVLEPGKRHYGHRDCQEDTVVYYLHIQHPTAPRLVHNEEIHWQTVFPTRSYRDITPQEHFIYIPKFKEQNSKQIWSLLDMMIELHNASTLENMLPLQTMFGQLLLFFQNMTKISHHEHSRQVCDNVMKYLTEHVEQPFRLKAMAQHLNFSIDYSSKCLRKHTGLTPLQYLNRIRIQKARELLEHTNLTLREISTKVGIPEMNYFFRLFRKHTGMPPAKYRSSLYV</sequence>
<evidence type="ECO:0000259" key="4">
    <source>
        <dbReference type="PROSITE" id="PS01124"/>
    </source>
</evidence>
<proteinExistence type="predicted"/>
<dbReference type="PANTHER" id="PTHR43280">
    <property type="entry name" value="ARAC-FAMILY TRANSCRIPTIONAL REGULATOR"/>
    <property type="match status" value="1"/>
</dbReference>